<evidence type="ECO:0000256" key="1">
    <source>
        <dbReference type="ARBA" id="ARBA00004141"/>
    </source>
</evidence>
<evidence type="ECO:0000259" key="9">
    <source>
        <dbReference type="PROSITE" id="PS50893"/>
    </source>
</evidence>
<dbReference type="PROSITE" id="PS00211">
    <property type="entry name" value="ABC_TRANSPORTER_1"/>
    <property type="match status" value="1"/>
</dbReference>
<evidence type="ECO:0000256" key="4">
    <source>
        <dbReference type="ARBA" id="ARBA00022840"/>
    </source>
</evidence>
<proteinExistence type="predicted"/>
<keyword evidence="5 8" id="KW-1133">Transmembrane helix</keyword>
<dbReference type="SMART" id="SM00382">
    <property type="entry name" value="AAA"/>
    <property type="match status" value="1"/>
</dbReference>
<dbReference type="InterPro" id="IPR047817">
    <property type="entry name" value="ABC2_TM_bact-type"/>
</dbReference>
<organism evidence="11 12">
    <name type="scientific">Sarcoptes scabiei</name>
    <name type="common">Itch mite</name>
    <name type="synonym">Acarus scabiei</name>
    <dbReference type="NCBI Taxonomy" id="52283"/>
    <lineage>
        <taxon>Eukaryota</taxon>
        <taxon>Metazoa</taxon>
        <taxon>Ecdysozoa</taxon>
        <taxon>Arthropoda</taxon>
        <taxon>Chelicerata</taxon>
        <taxon>Arachnida</taxon>
        <taxon>Acari</taxon>
        <taxon>Acariformes</taxon>
        <taxon>Sarcoptiformes</taxon>
        <taxon>Astigmata</taxon>
        <taxon>Psoroptidia</taxon>
        <taxon>Sarcoptoidea</taxon>
        <taxon>Sarcoptidae</taxon>
        <taxon>Sarcoptinae</taxon>
        <taxon>Sarcoptes</taxon>
    </lineage>
</organism>
<evidence type="ECO:0000256" key="8">
    <source>
        <dbReference type="SAM" id="Phobius"/>
    </source>
</evidence>
<dbReference type="EMBL" id="JXLN01015295">
    <property type="protein sequence ID" value="KPM10517.1"/>
    <property type="molecule type" value="Genomic_DNA"/>
</dbReference>
<accession>A0A132AHW5</accession>
<feature type="transmembrane region" description="Helical" evidence="8">
    <location>
        <begin position="793"/>
        <end position="816"/>
    </location>
</feature>
<dbReference type="PANTHER" id="PTHR43038">
    <property type="entry name" value="ATP-BINDING CASSETTE, SUB-FAMILY H, MEMBER 1"/>
    <property type="match status" value="1"/>
</dbReference>
<dbReference type="InterPro" id="IPR003439">
    <property type="entry name" value="ABC_transporter-like_ATP-bd"/>
</dbReference>
<feature type="compositionally biased region" description="Low complexity" evidence="7">
    <location>
        <begin position="1"/>
        <end position="20"/>
    </location>
</feature>
<dbReference type="PANTHER" id="PTHR43038:SF3">
    <property type="entry name" value="ABC TRANSPORTER G FAMILY MEMBER 20 ISOFORM X1"/>
    <property type="match status" value="1"/>
</dbReference>
<dbReference type="Pfam" id="PF00005">
    <property type="entry name" value="ABC_tran"/>
    <property type="match status" value="1"/>
</dbReference>
<keyword evidence="2 8" id="KW-0812">Transmembrane</keyword>
<feature type="transmembrane region" description="Helical" evidence="8">
    <location>
        <begin position="962"/>
        <end position="985"/>
    </location>
</feature>
<dbReference type="GO" id="GO:0016020">
    <property type="term" value="C:membrane"/>
    <property type="evidence" value="ECO:0007669"/>
    <property type="project" value="UniProtKB-SubCell"/>
</dbReference>
<name>A0A132AHW5_SARSC</name>
<feature type="transmembrane region" description="Helical" evidence="8">
    <location>
        <begin position="836"/>
        <end position="863"/>
    </location>
</feature>
<reference evidence="11 12" key="1">
    <citation type="journal article" date="2015" name="Parasit. Vectors">
        <title>Draft genome of the scabies mite.</title>
        <authorList>
            <person name="Rider S.D.Jr."/>
            <person name="Morgan M.S."/>
            <person name="Arlian L.G."/>
        </authorList>
    </citation>
    <scope>NUCLEOTIDE SEQUENCE [LARGE SCALE GENOMIC DNA]</scope>
    <source>
        <strain evidence="11">Arlian Lab</strain>
    </source>
</reference>
<dbReference type="InterPro" id="IPR017871">
    <property type="entry name" value="ABC_transporter-like_CS"/>
</dbReference>
<feature type="transmembrane region" description="Helical" evidence="8">
    <location>
        <begin position="875"/>
        <end position="895"/>
    </location>
</feature>
<dbReference type="PROSITE" id="PS50893">
    <property type="entry name" value="ABC_TRANSPORTER_2"/>
    <property type="match status" value="1"/>
</dbReference>
<feature type="domain" description="ABC transporter" evidence="9">
    <location>
        <begin position="276"/>
        <end position="521"/>
    </location>
</feature>
<feature type="domain" description="ABC transmembrane type-2" evidence="10">
    <location>
        <begin position="759"/>
        <end position="986"/>
    </location>
</feature>
<dbReference type="Proteomes" id="UP000616769">
    <property type="component" value="Unassembled WGS sequence"/>
</dbReference>
<protein>
    <submittedName>
        <fullName evidence="11">ABC transporter sub-family A-like protein 15</fullName>
    </submittedName>
</protein>
<dbReference type="InterPro" id="IPR027417">
    <property type="entry name" value="P-loop_NTPase"/>
</dbReference>
<evidence type="ECO:0000256" key="5">
    <source>
        <dbReference type="ARBA" id="ARBA00022989"/>
    </source>
</evidence>
<evidence type="ECO:0000256" key="6">
    <source>
        <dbReference type="ARBA" id="ARBA00023136"/>
    </source>
</evidence>
<dbReference type="GO" id="GO:0005524">
    <property type="term" value="F:ATP binding"/>
    <property type="evidence" value="ECO:0007669"/>
    <property type="project" value="UniProtKB-KW"/>
</dbReference>
<evidence type="ECO:0000313" key="12">
    <source>
        <dbReference type="Proteomes" id="UP000616769"/>
    </source>
</evidence>
<dbReference type="PROSITE" id="PS51012">
    <property type="entry name" value="ABC_TM2"/>
    <property type="match status" value="1"/>
</dbReference>
<sequence length="988" mass="111207">MNDSNSSSIPHPSSSVSQTSSEEDKSSRVSDTVDKSISSKIMIGDPKQNSSDDDRKESFSSIISTSEHLDSGRIEPTPSLNNMLDNQNEPLKTSSEEVAVNIGSGTSPSPTIVSDLSKNDEQILKQQQHLQQSKEDFIEKISTHVQAYINECFEMDQISENPVDHSPSAPAEQTPKITNENPTESIVSEPNVEIIPMEEMNEADSNNNNNHNESIISASTADSNTSNNKSMILPSIRITNEYGQHTESHNHPHPEAIAKNSLESQHSQSPKKKIAVIVKNVSFSYSKKTKVLANINLVVPKGILHFVFATCLKNCPKIFALLGASGCGKTTLLKLILGRLEPKTGSVSVFGSRPGSKNSDIPGSGVGFMPQELALFSTFTFEETLYYFGLLHRIPKDEIAKRTDFLIELLNLPPKTKRIEHCSGGQQRRASIALTLFHSPPLLILDEPTVGVDPLLRLKIWQYLEFLCQNNRMTIIITTHYIEESRAASYLAFMRFGRILTQDTPENLLNKYQKTVLEDVYLILCQNDCGEIKQHYSIKKKRANHSMDGAQKQHQQQQQNDEFEDPYDRKMIDNDVDVGGDQLNTEDEHQSLDKYRNFKIDAIRMKALFFKQITSIKRNPLLFFFFLILPIVQLILFGVSVYKSPENIPISIYNADTKALSKRFLEQLDGDLLNVKSYQSLDVAIQSVIDGKSTLALEMGKNFSTAYRRRAKNPSDLSEIDFENSKIKLYLDTTDNFIYRIADGSLKLSFQSFVERVASSFGYNPSTVQIPMVIKEIVHGTFKYNDHDLLNNLVPGSMVAIIYSIPLLMSSMVIVMERKDQVIERTFVNGATSLEVFITHLISLMLPLVIQTFTLLFLALVVFETYNSGSLIESFIMLYLQGFFGILIGLLISAISKNEIVSLLASLSMVFPVWMMSGVFWPLESISPILQSIFWRIPLSYPIRAINNIFRRGYTYEHQEVMFGYASSGLYIIVLLVINIIVFHITSH</sequence>
<feature type="transmembrane region" description="Helical" evidence="8">
    <location>
        <begin position="621"/>
        <end position="642"/>
    </location>
</feature>
<evidence type="ECO:0000256" key="2">
    <source>
        <dbReference type="ARBA" id="ARBA00022692"/>
    </source>
</evidence>
<comment type="subcellular location">
    <subcellularLocation>
        <location evidence="1">Membrane</location>
        <topology evidence="1">Multi-pass membrane protein</topology>
    </subcellularLocation>
</comment>
<dbReference type="OrthoDB" id="10255969at2759"/>
<keyword evidence="4" id="KW-0067">ATP-binding</keyword>
<feature type="compositionally biased region" description="Polar residues" evidence="7">
    <location>
        <begin position="78"/>
        <end position="93"/>
    </location>
</feature>
<dbReference type="Gene3D" id="3.40.50.300">
    <property type="entry name" value="P-loop containing nucleotide triphosphate hydrolases"/>
    <property type="match status" value="1"/>
</dbReference>
<evidence type="ECO:0000256" key="3">
    <source>
        <dbReference type="ARBA" id="ARBA00022741"/>
    </source>
</evidence>
<feature type="region of interest" description="Disordered" evidence="7">
    <location>
        <begin position="161"/>
        <end position="189"/>
    </location>
</feature>
<keyword evidence="6 8" id="KW-0472">Membrane</keyword>
<dbReference type="InterPro" id="IPR003593">
    <property type="entry name" value="AAA+_ATPase"/>
</dbReference>
<feature type="region of interest" description="Disordered" evidence="7">
    <location>
        <begin position="1"/>
        <end position="94"/>
    </location>
</feature>
<dbReference type="VEuPathDB" id="VectorBase:SSCA008216"/>
<feature type="compositionally biased region" description="Polar residues" evidence="7">
    <location>
        <begin position="175"/>
        <end position="188"/>
    </location>
</feature>
<evidence type="ECO:0000259" key="10">
    <source>
        <dbReference type="PROSITE" id="PS51012"/>
    </source>
</evidence>
<comment type="caution">
    <text evidence="11">The sequence shown here is derived from an EMBL/GenBank/DDBJ whole genome shotgun (WGS) entry which is preliminary data.</text>
</comment>
<dbReference type="Pfam" id="PF12698">
    <property type="entry name" value="ABC2_membrane_3"/>
    <property type="match status" value="1"/>
</dbReference>
<dbReference type="SUPFAM" id="SSF52540">
    <property type="entry name" value="P-loop containing nucleoside triphosphate hydrolases"/>
    <property type="match status" value="1"/>
</dbReference>
<keyword evidence="3" id="KW-0547">Nucleotide-binding</keyword>
<dbReference type="InterPro" id="IPR013525">
    <property type="entry name" value="ABC2_TM"/>
</dbReference>
<evidence type="ECO:0000256" key="7">
    <source>
        <dbReference type="SAM" id="MobiDB-lite"/>
    </source>
</evidence>
<feature type="compositionally biased region" description="Basic and acidic residues" evidence="7">
    <location>
        <begin position="22"/>
        <end position="34"/>
    </location>
</feature>
<dbReference type="GO" id="GO:0140359">
    <property type="term" value="F:ABC-type transporter activity"/>
    <property type="evidence" value="ECO:0007669"/>
    <property type="project" value="InterPro"/>
</dbReference>
<gene>
    <name evidence="11" type="ORF">QR98_0090740</name>
</gene>
<feature type="transmembrane region" description="Helical" evidence="8">
    <location>
        <begin position="901"/>
        <end position="921"/>
    </location>
</feature>
<evidence type="ECO:0000313" key="11">
    <source>
        <dbReference type="EMBL" id="KPM10517.1"/>
    </source>
</evidence>
<dbReference type="GO" id="GO:0016887">
    <property type="term" value="F:ATP hydrolysis activity"/>
    <property type="evidence" value="ECO:0007669"/>
    <property type="project" value="InterPro"/>
</dbReference>
<dbReference type="AlphaFoldDB" id="A0A132AHW5"/>